<sequence>RIEYLSPYSPDFSPIEQVFSVIKAHLHRSGIHAFPSCQAYYELYAAVTVITPEMTWGFFRHSGYL</sequence>
<dbReference type="InterPro" id="IPR036397">
    <property type="entry name" value="RNaseH_sf"/>
</dbReference>
<reference evidence="1" key="1">
    <citation type="submission" date="2020-11" db="EMBL/GenBank/DDBJ databases">
        <authorList>
            <consortium name="DOE Joint Genome Institute"/>
            <person name="Ahrendt S."/>
            <person name="Riley R."/>
            <person name="Andreopoulos W."/>
            <person name="Labutti K."/>
            <person name="Pangilinan J."/>
            <person name="Ruiz-Duenas F.J."/>
            <person name="Barrasa J.M."/>
            <person name="Sanchez-Garcia M."/>
            <person name="Camarero S."/>
            <person name="Miyauchi S."/>
            <person name="Serrano A."/>
            <person name="Linde D."/>
            <person name="Babiker R."/>
            <person name="Drula E."/>
            <person name="Ayuso-Fernandez I."/>
            <person name="Pacheco R."/>
            <person name="Padilla G."/>
            <person name="Ferreira P."/>
            <person name="Barriuso J."/>
            <person name="Kellner H."/>
            <person name="Castanera R."/>
            <person name="Alfaro M."/>
            <person name="Ramirez L."/>
            <person name="Pisabarro A.G."/>
            <person name="Kuo A."/>
            <person name="Tritt A."/>
            <person name="Lipzen A."/>
            <person name="He G."/>
            <person name="Yan M."/>
            <person name="Ng V."/>
            <person name="Cullen D."/>
            <person name="Martin F."/>
            <person name="Rosso M.-N."/>
            <person name="Henrissat B."/>
            <person name="Hibbett D."/>
            <person name="Martinez A.T."/>
            <person name="Grigoriev I.V."/>
        </authorList>
    </citation>
    <scope>NUCLEOTIDE SEQUENCE</scope>
    <source>
        <strain evidence="1">ATCC 90797</strain>
    </source>
</reference>
<accession>A0A9P5ZEU8</accession>
<feature type="non-terminal residue" evidence="1">
    <location>
        <position position="1"/>
    </location>
</feature>
<evidence type="ECO:0008006" key="3">
    <source>
        <dbReference type="Google" id="ProtNLM"/>
    </source>
</evidence>
<dbReference type="EMBL" id="MU154933">
    <property type="protein sequence ID" value="KAF9486783.1"/>
    <property type="molecule type" value="Genomic_DNA"/>
</dbReference>
<comment type="caution">
    <text evidence="1">The sequence shown here is derived from an EMBL/GenBank/DDBJ whole genome shotgun (WGS) entry which is preliminary data.</text>
</comment>
<dbReference type="Proteomes" id="UP000807025">
    <property type="component" value="Unassembled WGS sequence"/>
</dbReference>
<evidence type="ECO:0000313" key="2">
    <source>
        <dbReference type="Proteomes" id="UP000807025"/>
    </source>
</evidence>
<dbReference type="AlphaFoldDB" id="A0A9P5ZEU8"/>
<organism evidence="1 2">
    <name type="scientific">Pleurotus eryngii</name>
    <name type="common">Boletus of the steppes</name>
    <dbReference type="NCBI Taxonomy" id="5323"/>
    <lineage>
        <taxon>Eukaryota</taxon>
        <taxon>Fungi</taxon>
        <taxon>Dikarya</taxon>
        <taxon>Basidiomycota</taxon>
        <taxon>Agaricomycotina</taxon>
        <taxon>Agaricomycetes</taxon>
        <taxon>Agaricomycetidae</taxon>
        <taxon>Agaricales</taxon>
        <taxon>Pleurotineae</taxon>
        <taxon>Pleurotaceae</taxon>
        <taxon>Pleurotus</taxon>
    </lineage>
</organism>
<dbReference type="GO" id="GO:0003676">
    <property type="term" value="F:nucleic acid binding"/>
    <property type="evidence" value="ECO:0007669"/>
    <property type="project" value="InterPro"/>
</dbReference>
<proteinExistence type="predicted"/>
<evidence type="ECO:0000313" key="1">
    <source>
        <dbReference type="EMBL" id="KAF9486783.1"/>
    </source>
</evidence>
<dbReference type="Gene3D" id="3.30.420.10">
    <property type="entry name" value="Ribonuclease H-like superfamily/Ribonuclease H"/>
    <property type="match status" value="1"/>
</dbReference>
<name>A0A9P5ZEU8_PLEER</name>
<keyword evidence="2" id="KW-1185">Reference proteome</keyword>
<protein>
    <recommendedName>
        <fullName evidence="3">Tc1-like transposase DDE domain-containing protein</fullName>
    </recommendedName>
</protein>
<dbReference type="OrthoDB" id="2266637at2759"/>
<gene>
    <name evidence="1" type="ORF">BDN71DRAFT_1405701</name>
</gene>